<dbReference type="RefSeq" id="WP_378556111.1">
    <property type="nucleotide sequence ID" value="NZ_JBHSDL010000005.1"/>
</dbReference>
<sequence length="139" mass="14754">MLTYADPDDLADGWLTELPDGPVAVRLIRYASQLVRAATRLDLYEVYPSGLPVDLDVAEAMRDATCAHAAMWHLAGIDPVAGAVGRELSIASQTADGGSVTYADSITVGEIERSLTALSPAAMRILRNAGLASTRPLTW</sequence>
<evidence type="ECO:0000313" key="2">
    <source>
        <dbReference type="Proteomes" id="UP001595844"/>
    </source>
</evidence>
<name>A0ABV8VBQ2_9NOCA</name>
<protein>
    <recommendedName>
        <fullName evidence="3">Head-to-tail adaptor</fullName>
    </recommendedName>
</protein>
<proteinExistence type="predicted"/>
<dbReference type="EMBL" id="JBHSDL010000005">
    <property type="protein sequence ID" value="MFC4373371.1"/>
    <property type="molecule type" value="Genomic_DNA"/>
</dbReference>
<organism evidence="1 2">
    <name type="scientific">Nocardia halotolerans</name>
    <dbReference type="NCBI Taxonomy" id="1755878"/>
    <lineage>
        <taxon>Bacteria</taxon>
        <taxon>Bacillati</taxon>
        <taxon>Actinomycetota</taxon>
        <taxon>Actinomycetes</taxon>
        <taxon>Mycobacteriales</taxon>
        <taxon>Nocardiaceae</taxon>
        <taxon>Nocardia</taxon>
    </lineage>
</organism>
<gene>
    <name evidence="1" type="ORF">ACFO5K_04605</name>
</gene>
<reference evidence="2" key="1">
    <citation type="journal article" date="2019" name="Int. J. Syst. Evol. Microbiol.">
        <title>The Global Catalogue of Microorganisms (GCM) 10K type strain sequencing project: providing services to taxonomists for standard genome sequencing and annotation.</title>
        <authorList>
            <consortium name="The Broad Institute Genomics Platform"/>
            <consortium name="The Broad Institute Genome Sequencing Center for Infectious Disease"/>
            <person name="Wu L."/>
            <person name="Ma J."/>
        </authorList>
    </citation>
    <scope>NUCLEOTIDE SEQUENCE [LARGE SCALE GENOMIC DNA]</scope>
    <source>
        <strain evidence="2">IBRC-M 10490</strain>
    </source>
</reference>
<comment type="caution">
    <text evidence="1">The sequence shown here is derived from an EMBL/GenBank/DDBJ whole genome shotgun (WGS) entry which is preliminary data.</text>
</comment>
<evidence type="ECO:0008006" key="3">
    <source>
        <dbReference type="Google" id="ProtNLM"/>
    </source>
</evidence>
<dbReference type="Proteomes" id="UP001595844">
    <property type="component" value="Unassembled WGS sequence"/>
</dbReference>
<keyword evidence="2" id="KW-1185">Reference proteome</keyword>
<accession>A0ABV8VBQ2</accession>
<evidence type="ECO:0000313" key="1">
    <source>
        <dbReference type="EMBL" id="MFC4373371.1"/>
    </source>
</evidence>